<gene>
    <name evidence="8" type="primary">CSON000304</name>
</gene>
<dbReference type="PRINTS" id="PR01130">
    <property type="entry name" value="DERENTRNSPRT"/>
</dbReference>
<dbReference type="PANTHER" id="PTHR10332">
    <property type="entry name" value="EQUILIBRATIVE NUCLEOSIDE TRANSPORTER"/>
    <property type="match status" value="1"/>
</dbReference>
<dbReference type="VEuPathDB" id="VectorBase:CSON000304"/>
<dbReference type="GO" id="GO:0005337">
    <property type="term" value="F:nucleoside transmembrane transporter activity"/>
    <property type="evidence" value="ECO:0007669"/>
    <property type="project" value="InterPro"/>
</dbReference>
<protein>
    <submittedName>
        <fullName evidence="8">CSON000304 protein</fullName>
    </submittedName>
</protein>
<feature type="transmembrane region" description="Helical" evidence="7">
    <location>
        <begin position="167"/>
        <end position="192"/>
    </location>
</feature>
<dbReference type="PANTHER" id="PTHR10332:SF88">
    <property type="entry name" value="EQUILIBRATIVE NUCLEOSIDE TRANSPORTER 1, ISOFORM A"/>
    <property type="match status" value="1"/>
</dbReference>
<comment type="similarity">
    <text evidence="2">Belongs to the SLC29A/ENT transporter (TC 2.A.57) family.</text>
</comment>
<keyword evidence="4 7" id="KW-0812">Transmembrane</keyword>
<organism evidence="8">
    <name type="scientific">Culicoides sonorensis</name>
    <name type="common">Biting midge</name>
    <dbReference type="NCBI Taxonomy" id="179676"/>
    <lineage>
        <taxon>Eukaryota</taxon>
        <taxon>Metazoa</taxon>
        <taxon>Ecdysozoa</taxon>
        <taxon>Arthropoda</taxon>
        <taxon>Hexapoda</taxon>
        <taxon>Insecta</taxon>
        <taxon>Pterygota</taxon>
        <taxon>Neoptera</taxon>
        <taxon>Endopterygota</taxon>
        <taxon>Diptera</taxon>
        <taxon>Nematocera</taxon>
        <taxon>Chironomoidea</taxon>
        <taxon>Ceratopogonidae</taxon>
        <taxon>Ceratopogoninae</taxon>
        <taxon>Culicoides</taxon>
        <taxon>Monoculicoides</taxon>
    </lineage>
</organism>
<dbReference type="AlphaFoldDB" id="A0A336KVG1"/>
<evidence type="ECO:0000256" key="5">
    <source>
        <dbReference type="ARBA" id="ARBA00022989"/>
    </source>
</evidence>
<reference evidence="9" key="2">
    <citation type="submission" date="2018-07" db="EMBL/GenBank/DDBJ databases">
        <authorList>
            <person name="Quirk P.G."/>
            <person name="Krulwich T.A."/>
        </authorList>
    </citation>
    <scope>NUCLEOTIDE SEQUENCE</scope>
</reference>
<sequence length="467" mass="51787">MSAEEDSPRANKPLLGKCITTDDESDTLVVHSINNPRVDVVGASTTRLQNAPEDTFNFNYIVFYFLGMTSILPWNFIMMAEEYWLFKFRNVTGNGTDLTPRQMEMQADLSMSSAIPSTAFLIINAIIGYRFSLKSRIICSYVVMTLLMVLTTIFVKIDTDTWQDEFFVITIATVVVINSASAVASGTLFGIAGQFPSEYMTAVVSGQALGGIFAALAEIIIITFHPPPDLSAFIYFIIGSTALLVSIILYLIMQNTFCFKYFIMHQQMARSNSSRELLTAHVGSEIHQPSFKTVMGKIWVYGFSEWLVFATTLAIYPSVTVLVNSEHKGNGHLWNDIYFVPVVNYLLFNSGDYLGRIFAGLFEKPQDKPFVVAFLTIARILFIPLLALCNTKPRHSLPVLFHSDSIFILLMSGLAVSNGYLANIAMICAPKIVREHEKEMASSIMAAFLGVGLAGGSMISFLLVELI</sequence>
<keyword evidence="5 7" id="KW-1133">Transmembrane helix</keyword>
<feature type="transmembrane region" description="Helical" evidence="7">
    <location>
        <begin position="138"/>
        <end position="155"/>
    </location>
</feature>
<feature type="transmembrane region" description="Helical" evidence="7">
    <location>
        <begin position="199"/>
        <end position="224"/>
    </location>
</feature>
<keyword evidence="3" id="KW-0813">Transport</keyword>
<feature type="transmembrane region" description="Helical" evidence="7">
    <location>
        <begin position="109"/>
        <end position="131"/>
    </location>
</feature>
<feature type="transmembrane region" description="Helical" evidence="7">
    <location>
        <begin position="337"/>
        <end position="358"/>
    </location>
</feature>
<proteinExistence type="inferred from homology"/>
<evidence type="ECO:0000256" key="1">
    <source>
        <dbReference type="ARBA" id="ARBA00004141"/>
    </source>
</evidence>
<dbReference type="Pfam" id="PF01733">
    <property type="entry name" value="Nucleoside_tran"/>
    <property type="match status" value="1"/>
</dbReference>
<evidence type="ECO:0000256" key="4">
    <source>
        <dbReference type="ARBA" id="ARBA00022692"/>
    </source>
</evidence>
<dbReference type="OMA" id="KYKFRNT"/>
<feature type="transmembrane region" description="Helical" evidence="7">
    <location>
        <begin position="57"/>
        <end position="77"/>
    </location>
</feature>
<feature type="transmembrane region" description="Helical" evidence="7">
    <location>
        <begin position="230"/>
        <end position="252"/>
    </location>
</feature>
<name>A0A336KVG1_CULSO</name>
<feature type="transmembrane region" description="Helical" evidence="7">
    <location>
        <begin position="407"/>
        <end position="429"/>
    </location>
</feature>
<dbReference type="EMBL" id="UFQT01001049">
    <property type="protein sequence ID" value="SSX28631.1"/>
    <property type="molecule type" value="Genomic_DNA"/>
</dbReference>
<dbReference type="GO" id="GO:0005886">
    <property type="term" value="C:plasma membrane"/>
    <property type="evidence" value="ECO:0007669"/>
    <property type="project" value="TreeGrafter"/>
</dbReference>
<accession>A0A336KVG1</accession>
<feature type="transmembrane region" description="Helical" evidence="7">
    <location>
        <begin position="441"/>
        <end position="464"/>
    </location>
</feature>
<dbReference type="PIRSF" id="PIRSF016379">
    <property type="entry name" value="ENT"/>
    <property type="match status" value="1"/>
</dbReference>
<evidence type="ECO:0000256" key="2">
    <source>
        <dbReference type="ARBA" id="ARBA00007965"/>
    </source>
</evidence>
<evidence type="ECO:0000256" key="3">
    <source>
        <dbReference type="ARBA" id="ARBA00022448"/>
    </source>
</evidence>
<comment type="subcellular location">
    <subcellularLocation>
        <location evidence="1">Membrane</location>
        <topology evidence="1">Multi-pass membrane protein</topology>
    </subcellularLocation>
</comment>
<feature type="transmembrane region" description="Helical" evidence="7">
    <location>
        <begin position="298"/>
        <end position="317"/>
    </location>
</feature>
<evidence type="ECO:0000256" key="7">
    <source>
        <dbReference type="SAM" id="Phobius"/>
    </source>
</evidence>
<dbReference type="SUPFAM" id="SSF103473">
    <property type="entry name" value="MFS general substrate transporter"/>
    <property type="match status" value="1"/>
</dbReference>
<reference evidence="8" key="1">
    <citation type="submission" date="2018-04" db="EMBL/GenBank/DDBJ databases">
        <authorList>
            <person name="Go L.Y."/>
            <person name="Mitchell J.A."/>
        </authorList>
    </citation>
    <scope>NUCLEOTIDE SEQUENCE</scope>
    <source>
        <tissue evidence="8">Whole organism</tissue>
    </source>
</reference>
<evidence type="ECO:0000256" key="6">
    <source>
        <dbReference type="ARBA" id="ARBA00023136"/>
    </source>
</evidence>
<feature type="transmembrane region" description="Helical" evidence="7">
    <location>
        <begin position="370"/>
        <end position="387"/>
    </location>
</feature>
<evidence type="ECO:0000313" key="8">
    <source>
        <dbReference type="EMBL" id="SSX08719.1"/>
    </source>
</evidence>
<evidence type="ECO:0000313" key="9">
    <source>
        <dbReference type="EMBL" id="SSX28631.1"/>
    </source>
</evidence>
<dbReference type="InterPro" id="IPR036259">
    <property type="entry name" value="MFS_trans_sf"/>
</dbReference>
<dbReference type="EMBL" id="UFQS01001049">
    <property type="protein sequence ID" value="SSX08719.1"/>
    <property type="molecule type" value="Genomic_DNA"/>
</dbReference>
<keyword evidence="6 7" id="KW-0472">Membrane</keyword>
<dbReference type="InterPro" id="IPR002259">
    <property type="entry name" value="Eqnu_transpt"/>
</dbReference>